<evidence type="ECO:0000259" key="1">
    <source>
        <dbReference type="Pfam" id="PF25372"/>
    </source>
</evidence>
<dbReference type="InterPro" id="IPR057207">
    <property type="entry name" value="FBXL15_LRR"/>
</dbReference>
<name>A0A118JT47_CYNCS</name>
<organism evidence="2 3">
    <name type="scientific">Cynara cardunculus var. scolymus</name>
    <name type="common">Globe artichoke</name>
    <name type="synonym">Cynara scolymus</name>
    <dbReference type="NCBI Taxonomy" id="59895"/>
    <lineage>
        <taxon>Eukaryota</taxon>
        <taxon>Viridiplantae</taxon>
        <taxon>Streptophyta</taxon>
        <taxon>Embryophyta</taxon>
        <taxon>Tracheophyta</taxon>
        <taxon>Spermatophyta</taxon>
        <taxon>Magnoliopsida</taxon>
        <taxon>eudicotyledons</taxon>
        <taxon>Gunneridae</taxon>
        <taxon>Pentapetalae</taxon>
        <taxon>asterids</taxon>
        <taxon>campanulids</taxon>
        <taxon>Asterales</taxon>
        <taxon>Asteraceae</taxon>
        <taxon>Carduoideae</taxon>
        <taxon>Cardueae</taxon>
        <taxon>Carduinae</taxon>
        <taxon>Cynara</taxon>
    </lineage>
</organism>
<dbReference type="EMBL" id="LEKV01005106">
    <property type="protein sequence ID" value="KVH90337.1"/>
    <property type="molecule type" value="Genomic_DNA"/>
</dbReference>
<dbReference type="SUPFAM" id="SSF52047">
    <property type="entry name" value="RNI-like"/>
    <property type="match status" value="1"/>
</dbReference>
<dbReference type="InterPro" id="IPR032675">
    <property type="entry name" value="LRR_dom_sf"/>
</dbReference>
<dbReference type="Gramene" id="KVH90337">
    <property type="protein sequence ID" value="KVH90337"/>
    <property type="gene ID" value="Ccrd_007652"/>
</dbReference>
<sequence>MERLGDFELSSIFKRIHNPDDRRSFFQVSKQFLKVACTFLLKSHISSPDFLYEILPASPNLVAFECSKPLSNTHMKLLAQSCPKLQYLKLSLEQNSHPDQMDSESGEFDFDDDGLCAVSNACCHLFEVILCRRLHVGDVGVASLIRSCKDLAILDLSGCVGVKDESLKAIGEASRLSILILHGCSLITDLGLEYLANGDVKNCLEELVLAECDRISDGGIIFLKQMVRLTDLNLSKCGANVTDFGLMALFQIGNFERLNLSWLLNVTDISLFDIATWCLKLTAINLTGCEAVTGGGLCAFANHRTLEEVTLFSCHNFSWEDVELVALTCVRLKYLGISRTAKMSMPEVIQDGFYVINNCWIDCE</sequence>
<dbReference type="Pfam" id="PF25372">
    <property type="entry name" value="DUF7885"/>
    <property type="match status" value="1"/>
</dbReference>
<dbReference type="Proteomes" id="UP000243975">
    <property type="component" value="Unassembled WGS sequence"/>
</dbReference>
<dbReference type="PANTHER" id="PTHR13318">
    <property type="entry name" value="PARTNER OF PAIRED, ISOFORM B-RELATED"/>
    <property type="match status" value="1"/>
</dbReference>
<dbReference type="GO" id="GO:0019005">
    <property type="term" value="C:SCF ubiquitin ligase complex"/>
    <property type="evidence" value="ECO:0007669"/>
    <property type="project" value="TreeGrafter"/>
</dbReference>
<protein>
    <submittedName>
        <fullName evidence="2">Leucine-rich repeat, cysteine-containing subtype</fullName>
    </submittedName>
</protein>
<evidence type="ECO:0000313" key="2">
    <source>
        <dbReference type="EMBL" id="KVH90337.1"/>
    </source>
</evidence>
<reference evidence="2 3" key="1">
    <citation type="journal article" date="2016" name="Sci. Rep.">
        <title>The genome sequence of the outbreeding globe artichoke constructed de novo incorporating a phase-aware low-pass sequencing strategy of F1 progeny.</title>
        <authorList>
            <person name="Scaglione D."/>
            <person name="Reyes-Chin-Wo S."/>
            <person name="Acquadro A."/>
            <person name="Froenicke L."/>
            <person name="Portis E."/>
            <person name="Beitel C."/>
            <person name="Tirone M."/>
            <person name="Mauro R."/>
            <person name="Lo Monaco A."/>
            <person name="Mauromicale G."/>
            <person name="Faccioli P."/>
            <person name="Cattivelli L."/>
            <person name="Rieseberg L."/>
            <person name="Michelmore R."/>
            <person name="Lanteri S."/>
        </authorList>
    </citation>
    <scope>NUCLEOTIDE SEQUENCE [LARGE SCALE GENOMIC DNA]</scope>
    <source>
        <strain evidence="2">2C</strain>
    </source>
</reference>
<keyword evidence="3" id="KW-1185">Reference proteome</keyword>
<accession>A0A118JT47</accession>
<evidence type="ECO:0000313" key="3">
    <source>
        <dbReference type="Proteomes" id="UP000243975"/>
    </source>
</evidence>
<comment type="caution">
    <text evidence="2">The sequence shown here is derived from an EMBL/GenBank/DDBJ whole genome shotgun (WGS) entry which is preliminary data.</text>
</comment>
<dbReference type="SMART" id="SM00367">
    <property type="entry name" value="LRR_CC"/>
    <property type="match status" value="6"/>
</dbReference>
<dbReference type="InterPro" id="IPR006553">
    <property type="entry name" value="Leu-rich_rpt_Cys-con_subtyp"/>
</dbReference>
<dbReference type="OMA" id="ECGPKVT"/>
<dbReference type="OrthoDB" id="1870722at2759"/>
<proteinExistence type="predicted"/>
<dbReference type="GO" id="GO:0031146">
    <property type="term" value="P:SCF-dependent proteasomal ubiquitin-dependent protein catabolic process"/>
    <property type="evidence" value="ECO:0007669"/>
    <property type="project" value="TreeGrafter"/>
</dbReference>
<gene>
    <name evidence="2" type="ORF">Ccrd_007652</name>
</gene>
<feature type="domain" description="F-box/LRR-repeat protein 15-like leucin rich repeat" evidence="1">
    <location>
        <begin position="118"/>
        <end position="223"/>
    </location>
</feature>
<dbReference type="Gene3D" id="3.80.10.10">
    <property type="entry name" value="Ribonuclease Inhibitor"/>
    <property type="match status" value="2"/>
</dbReference>
<dbReference type="AlphaFoldDB" id="A0A118JT47"/>